<evidence type="ECO:0000313" key="1">
    <source>
        <dbReference type="Proteomes" id="UP000192223"/>
    </source>
</evidence>
<dbReference type="RefSeq" id="XP_025832738.1">
    <property type="nucleotide sequence ID" value="XM_025976953.1"/>
</dbReference>
<sequence length="173" mass="19572">MSERIVMPRPSNRVKTNELVSYASESSVMECSSESAKRKKTTPWCDDEPECVSAVESKKMRRSDNGETCQTFGKYPEYTMPANAGHLFKVIRELIPLKAETIKVADRRIIRDTADQLMEELVQMAGVVKEHRHTIARNDAEVKETKENTTKESASNQGFLLAFSVFSKNRGSH</sequence>
<protein>
    <submittedName>
        <fullName evidence="2">Uncharacterized protein LOC112905138 isoform X5</fullName>
    </submittedName>
</protein>
<reference evidence="2" key="1">
    <citation type="submission" date="2025-08" db="UniProtKB">
        <authorList>
            <consortium name="RefSeq"/>
        </authorList>
    </citation>
    <scope>IDENTIFICATION</scope>
    <source>
        <tissue evidence="2">Entire body</tissue>
    </source>
</reference>
<dbReference type="AlphaFoldDB" id="A0A7F5R9T4"/>
<gene>
    <name evidence="2" type="primary">LOC112905138</name>
</gene>
<dbReference type="OrthoDB" id="6775559at2759"/>
<keyword evidence="1" id="KW-1185">Reference proteome</keyword>
<name>A0A7F5R9T4_AGRPL</name>
<dbReference type="Proteomes" id="UP000192223">
    <property type="component" value="Unplaced"/>
</dbReference>
<dbReference type="GeneID" id="112905138"/>
<evidence type="ECO:0000313" key="2">
    <source>
        <dbReference type="RefSeq" id="XP_025832738.1"/>
    </source>
</evidence>
<proteinExistence type="predicted"/>
<organism evidence="1 2">
    <name type="scientific">Agrilus planipennis</name>
    <name type="common">Emerald ash borer</name>
    <name type="synonym">Agrilus marcopoli</name>
    <dbReference type="NCBI Taxonomy" id="224129"/>
    <lineage>
        <taxon>Eukaryota</taxon>
        <taxon>Metazoa</taxon>
        <taxon>Ecdysozoa</taxon>
        <taxon>Arthropoda</taxon>
        <taxon>Hexapoda</taxon>
        <taxon>Insecta</taxon>
        <taxon>Pterygota</taxon>
        <taxon>Neoptera</taxon>
        <taxon>Endopterygota</taxon>
        <taxon>Coleoptera</taxon>
        <taxon>Polyphaga</taxon>
        <taxon>Elateriformia</taxon>
        <taxon>Buprestoidea</taxon>
        <taxon>Buprestidae</taxon>
        <taxon>Agrilinae</taxon>
        <taxon>Agrilus</taxon>
    </lineage>
</organism>
<accession>A0A7F5R9T4</accession>